<dbReference type="PROSITE" id="PS50011">
    <property type="entry name" value="PROTEIN_KINASE_DOM"/>
    <property type="match status" value="1"/>
</dbReference>
<feature type="domain" description="Protein kinase" evidence="7">
    <location>
        <begin position="1"/>
        <end position="174"/>
    </location>
</feature>
<evidence type="ECO:0000256" key="4">
    <source>
        <dbReference type="ARBA" id="ARBA00022840"/>
    </source>
</evidence>
<feature type="region of interest" description="Disordered" evidence="5">
    <location>
        <begin position="225"/>
        <end position="248"/>
    </location>
</feature>
<dbReference type="GO" id="GO:0005524">
    <property type="term" value="F:ATP binding"/>
    <property type="evidence" value="ECO:0007669"/>
    <property type="project" value="UniProtKB-KW"/>
</dbReference>
<sequence>MSEVLTIAGQIADALDTAHEKGIIHRDLKPANIKITPEGVVKVLDFGLAKAAASDGSSPGVSQLPTITDGALREGLIVGTAAYMSPEQARGKPVDKRTDIWAFGCVLYEMLTGQLPFPGKTTSDTVAAILEREANWDALPVPTPESIRRLLRDALQKDTKLRLRDIGDARREFDAARSELLSPYRATPPLRRAERFIWLTAVSVLLLVAVVVAIWAARATPPLPEVDTEINTPTGSDPVDLNSLSLSA</sequence>
<gene>
    <name evidence="8" type="primary">pknB_11</name>
    <name evidence="8" type="ORF">LuPra_02387</name>
</gene>
<dbReference type="Proteomes" id="UP000076079">
    <property type="component" value="Chromosome"/>
</dbReference>
<dbReference type="Gene3D" id="1.10.510.10">
    <property type="entry name" value="Transferase(Phosphotransferase) domain 1"/>
    <property type="match status" value="1"/>
</dbReference>
<evidence type="ECO:0000256" key="2">
    <source>
        <dbReference type="ARBA" id="ARBA00022741"/>
    </source>
</evidence>
<feature type="transmembrane region" description="Helical" evidence="6">
    <location>
        <begin position="196"/>
        <end position="217"/>
    </location>
</feature>
<reference evidence="8 9" key="1">
    <citation type="journal article" date="2016" name="Genome Announc.">
        <title>First Complete Genome Sequence of a Subdivision 6 Acidobacterium Strain.</title>
        <authorList>
            <person name="Huang S."/>
            <person name="Vieira S."/>
            <person name="Bunk B."/>
            <person name="Riedel T."/>
            <person name="Sproer C."/>
            <person name="Overmann J."/>
        </authorList>
    </citation>
    <scope>NUCLEOTIDE SEQUENCE [LARGE SCALE GENOMIC DNA]</scope>
    <source>
        <strain evidence="9">DSM 100886 HEG_-6_39</strain>
    </source>
</reference>
<reference evidence="9" key="2">
    <citation type="submission" date="2016-04" db="EMBL/GenBank/DDBJ databases">
        <title>First Complete Genome Sequence of a Subdivision 6 Acidobacterium.</title>
        <authorList>
            <person name="Huang S."/>
            <person name="Vieira S."/>
            <person name="Bunk B."/>
            <person name="Riedel T."/>
            <person name="Sproeer C."/>
            <person name="Overmann J."/>
        </authorList>
    </citation>
    <scope>NUCLEOTIDE SEQUENCE [LARGE SCALE GENOMIC DNA]</scope>
    <source>
        <strain evidence="9">DSM 100886 HEG_-6_39</strain>
    </source>
</reference>
<dbReference type="GO" id="GO:0004674">
    <property type="term" value="F:protein serine/threonine kinase activity"/>
    <property type="evidence" value="ECO:0007669"/>
    <property type="project" value="UniProtKB-EC"/>
</dbReference>
<evidence type="ECO:0000256" key="1">
    <source>
        <dbReference type="ARBA" id="ARBA00022679"/>
    </source>
</evidence>
<dbReference type="PANTHER" id="PTHR43289">
    <property type="entry name" value="MITOGEN-ACTIVATED PROTEIN KINASE KINASE KINASE 20-RELATED"/>
    <property type="match status" value="1"/>
</dbReference>
<dbReference type="AlphaFoldDB" id="A0A143PN23"/>
<dbReference type="EC" id="2.7.11.1" evidence="8"/>
<name>A0A143PN23_LUTPR</name>
<evidence type="ECO:0000313" key="8">
    <source>
        <dbReference type="EMBL" id="AMY09174.1"/>
    </source>
</evidence>
<dbReference type="SUPFAM" id="SSF56112">
    <property type="entry name" value="Protein kinase-like (PK-like)"/>
    <property type="match status" value="1"/>
</dbReference>
<keyword evidence="1 8" id="KW-0808">Transferase</keyword>
<keyword evidence="6" id="KW-0812">Transmembrane</keyword>
<organism evidence="8 9">
    <name type="scientific">Luteitalea pratensis</name>
    <dbReference type="NCBI Taxonomy" id="1855912"/>
    <lineage>
        <taxon>Bacteria</taxon>
        <taxon>Pseudomonadati</taxon>
        <taxon>Acidobacteriota</taxon>
        <taxon>Vicinamibacteria</taxon>
        <taxon>Vicinamibacterales</taxon>
        <taxon>Vicinamibacteraceae</taxon>
        <taxon>Luteitalea</taxon>
    </lineage>
</organism>
<keyword evidence="3 8" id="KW-0418">Kinase</keyword>
<keyword evidence="2" id="KW-0547">Nucleotide-binding</keyword>
<keyword evidence="6" id="KW-1133">Transmembrane helix</keyword>
<accession>A0A143PN23</accession>
<dbReference type="PATRIC" id="fig|1813736.3.peg.2505"/>
<evidence type="ECO:0000313" key="9">
    <source>
        <dbReference type="Proteomes" id="UP000076079"/>
    </source>
</evidence>
<protein>
    <submittedName>
        <fullName evidence="8">Serine/threonine-protein kinase PknB</fullName>
        <ecNumber evidence="8">2.7.11.1</ecNumber>
    </submittedName>
</protein>
<dbReference type="PANTHER" id="PTHR43289:SF6">
    <property type="entry name" value="SERINE_THREONINE-PROTEIN KINASE NEKL-3"/>
    <property type="match status" value="1"/>
</dbReference>
<keyword evidence="9" id="KW-1185">Reference proteome</keyword>
<proteinExistence type="predicted"/>
<dbReference type="SMART" id="SM00220">
    <property type="entry name" value="S_TKc"/>
    <property type="match status" value="1"/>
</dbReference>
<evidence type="ECO:0000256" key="6">
    <source>
        <dbReference type="SAM" id="Phobius"/>
    </source>
</evidence>
<evidence type="ECO:0000259" key="7">
    <source>
        <dbReference type="PROSITE" id="PS50011"/>
    </source>
</evidence>
<keyword evidence="4" id="KW-0067">ATP-binding</keyword>
<keyword evidence="6" id="KW-0472">Membrane</keyword>
<evidence type="ECO:0000256" key="3">
    <source>
        <dbReference type="ARBA" id="ARBA00022777"/>
    </source>
</evidence>
<dbReference type="KEGG" id="abac:LuPra_02387"/>
<dbReference type="STRING" id="1855912.LuPra_02387"/>
<dbReference type="EMBL" id="CP015136">
    <property type="protein sequence ID" value="AMY09174.1"/>
    <property type="molecule type" value="Genomic_DNA"/>
</dbReference>
<dbReference type="Pfam" id="PF00069">
    <property type="entry name" value="Pkinase"/>
    <property type="match status" value="1"/>
</dbReference>
<dbReference type="InterPro" id="IPR000719">
    <property type="entry name" value="Prot_kinase_dom"/>
</dbReference>
<dbReference type="CDD" id="cd14014">
    <property type="entry name" value="STKc_PknB_like"/>
    <property type="match status" value="1"/>
</dbReference>
<evidence type="ECO:0000256" key="5">
    <source>
        <dbReference type="SAM" id="MobiDB-lite"/>
    </source>
</evidence>
<dbReference type="InterPro" id="IPR011009">
    <property type="entry name" value="Kinase-like_dom_sf"/>
</dbReference>